<dbReference type="OrthoDB" id="2880964at2"/>
<dbReference type="Pfam" id="PF24175">
    <property type="entry name" value="SU10_adaptor"/>
    <property type="match status" value="1"/>
</dbReference>
<comment type="caution">
    <text evidence="1">The sequence shown here is derived from an EMBL/GenBank/DDBJ whole genome shotgun (WGS) entry which is preliminary data.</text>
</comment>
<gene>
    <name evidence="1" type="ORF">CWO92_06940</name>
</gene>
<dbReference type="EMBL" id="PIQO01000003">
    <property type="protein sequence ID" value="PKR86101.1"/>
    <property type="molecule type" value="Genomic_DNA"/>
</dbReference>
<protein>
    <submittedName>
        <fullName evidence="1">Uncharacterized protein</fullName>
    </submittedName>
</protein>
<dbReference type="InterPro" id="IPR056209">
    <property type="entry name" value="SU10_adaptor"/>
</dbReference>
<sequence length="189" mass="22398">MNLNEIYEEINKDVDDTLDNEDLKGWINRCMDELSPYAKFQQSTVIPLEKDKKEYDLPSDFLEMGQLVDGTQLLYQLPLNNLHSKGFKLWGNKLIIQPTPTESKDLDIYYRAKLPHLENLDDEPQIPSPFHDLFILYTVAKRQYQDDEQELRMAAWSDYQARKQEFINFFRKTQPEAIRDVYGVNCYGY</sequence>
<accession>A0A2N3LN93</accession>
<keyword evidence="2" id="KW-1185">Reference proteome</keyword>
<reference evidence="1 2" key="1">
    <citation type="submission" date="2017-11" db="EMBL/GenBank/DDBJ databases">
        <title>Bacillus camelliae sp. nov., isolated from pu'er tea.</title>
        <authorList>
            <person name="Niu L."/>
        </authorList>
    </citation>
    <scope>NUCLEOTIDE SEQUENCE [LARGE SCALE GENOMIC DNA]</scope>
    <source>
        <strain evidence="1 2">7578-1</strain>
    </source>
</reference>
<dbReference type="AlphaFoldDB" id="A0A2N3LN93"/>
<dbReference type="RefSeq" id="WP_101353470.1">
    <property type="nucleotide sequence ID" value="NZ_PIQO01000003.1"/>
</dbReference>
<evidence type="ECO:0000313" key="1">
    <source>
        <dbReference type="EMBL" id="PKR86101.1"/>
    </source>
</evidence>
<name>A0A2N3LN93_9BACI</name>
<evidence type="ECO:0000313" key="2">
    <source>
        <dbReference type="Proteomes" id="UP000233440"/>
    </source>
</evidence>
<organism evidence="1 2">
    <name type="scientific">Heyndrickxia camelliae</name>
    <dbReference type="NCBI Taxonomy" id="1707093"/>
    <lineage>
        <taxon>Bacteria</taxon>
        <taxon>Bacillati</taxon>
        <taxon>Bacillota</taxon>
        <taxon>Bacilli</taxon>
        <taxon>Bacillales</taxon>
        <taxon>Bacillaceae</taxon>
        <taxon>Heyndrickxia</taxon>
    </lineage>
</organism>
<proteinExistence type="predicted"/>
<dbReference type="Proteomes" id="UP000233440">
    <property type="component" value="Unassembled WGS sequence"/>
</dbReference>